<dbReference type="GO" id="GO:0005634">
    <property type="term" value="C:nucleus"/>
    <property type="evidence" value="ECO:0007669"/>
    <property type="project" value="TreeGrafter"/>
</dbReference>
<evidence type="ECO:0000313" key="4">
    <source>
        <dbReference type="EMBL" id="KRZ18435.1"/>
    </source>
</evidence>
<feature type="non-terminal residue" evidence="4">
    <location>
        <position position="1"/>
    </location>
</feature>
<gene>
    <name evidence="4" type="primary">TUBG1</name>
    <name evidence="4" type="ORF">T11_11527</name>
</gene>
<keyword evidence="5" id="KW-1185">Reference proteome</keyword>
<name>A0A0V1I6E4_9BILA</name>
<accession>A0A0V1I6E4</accession>
<dbReference type="SUPFAM" id="SSF52540">
    <property type="entry name" value="P-loop containing nucleoside triphosphate hydrolases"/>
    <property type="match status" value="1"/>
</dbReference>
<dbReference type="Pfam" id="PF01713">
    <property type="entry name" value="Smr"/>
    <property type="match status" value="1"/>
</dbReference>
<feature type="domain" description="CUE" evidence="3">
    <location>
        <begin position="502"/>
        <end position="546"/>
    </location>
</feature>
<dbReference type="SUPFAM" id="SSF160443">
    <property type="entry name" value="SMR domain-like"/>
    <property type="match status" value="1"/>
</dbReference>
<evidence type="ECO:0000259" key="2">
    <source>
        <dbReference type="PROSITE" id="PS50828"/>
    </source>
</evidence>
<feature type="domain" description="Smr" evidence="2">
    <location>
        <begin position="658"/>
        <end position="732"/>
    </location>
</feature>
<comment type="caution">
    <text evidence="4">The sequence shown here is derived from an EMBL/GenBank/DDBJ whole genome shotgun (WGS) entry which is preliminary data.</text>
</comment>
<dbReference type="InterPro" id="IPR013899">
    <property type="entry name" value="DUF1771"/>
</dbReference>
<feature type="region of interest" description="Disordered" evidence="1">
    <location>
        <begin position="552"/>
        <end position="577"/>
    </location>
</feature>
<protein>
    <submittedName>
        <fullName evidence="4">NEDD4-binding protein 2-like 1</fullName>
    </submittedName>
</protein>
<dbReference type="InterPro" id="IPR052772">
    <property type="entry name" value="Endo/PolyKinase_Domain-Protein"/>
</dbReference>
<dbReference type="EMBL" id="JYDP01000003">
    <property type="protein sequence ID" value="KRZ18435.1"/>
    <property type="molecule type" value="Genomic_DNA"/>
</dbReference>
<dbReference type="InterPro" id="IPR009060">
    <property type="entry name" value="UBA-like_sf"/>
</dbReference>
<dbReference type="PROSITE" id="PS51140">
    <property type="entry name" value="CUE"/>
    <property type="match status" value="1"/>
</dbReference>
<dbReference type="AlphaFoldDB" id="A0A0V1I6E4"/>
<dbReference type="Pfam" id="PF08590">
    <property type="entry name" value="DUF1771"/>
    <property type="match status" value="1"/>
</dbReference>
<dbReference type="OrthoDB" id="3231855at2759"/>
<organism evidence="4 5">
    <name type="scientific">Trichinella zimbabwensis</name>
    <dbReference type="NCBI Taxonomy" id="268475"/>
    <lineage>
        <taxon>Eukaryota</taxon>
        <taxon>Metazoa</taxon>
        <taxon>Ecdysozoa</taxon>
        <taxon>Nematoda</taxon>
        <taxon>Enoplea</taxon>
        <taxon>Dorylaimia</taxon>
        <taxon>Trichinellida</taxon>
        <taxon>Trichinellidae</taxon>
        <taxon>Trichinella</taxon>
    </lineage>
</organism>
<dbReference type="SMART" id="SM01162">
    <property type="entry name" value="DUF1771"/>
    <property type="match status" value="1"/>
</dbReference>
<dbReference type="GO" id="GO:0004519">
    <property type="term" value="F:endonuclease activity"/>
    <property type="evidence" value="ECO:0007669"/>
    <property type="project" value="TreeGrafter"/>
</dbReference>
<proteinExistence type="predicted"/>
<dbReference type="SMART" id="SM00463">
    <property type="entry name" value="SMR"/>
    <property type="match status" value="1"/>
</dbReference>
<dbReference type="Gene3D" id="3.40.50.300">
    <property type="entry name" value="P-loop containing nucleotide triphosphate hydrolases"/>
    <property type="match status" value="1"/>
</dbReference>
<dbReference type="InterPro" id="IPR036063">
    <property type="entry name" value="Smr_dom_sf"/>
</dbReference>
<dbReference type="InterPro" id="IPR003892">
    <property type="entry name" value="CUE"/>
</dbReference>
<dbReference type="Proteomes" id="UP000055024">
    <property type="component" value="Unassembled WGS sequence"/>
</dbReference>
<evidence type="ECO:0000256" key="1">
    <source>
        <dbReference type="SAM" id="MobiDB-lite"/>
    </source>
</evidence>
<dbReference type="CDD" id="cd14279">
    <property type="entry name" value="CUE"/>
    <property type="match status" value="1"/>
</dbReference>
<dbReference type="PROSITE" id="PS50828">
    <property type="entry name" value="SMR"/>
    <property type="match status" value="1"/>
</dbReference>
<evidence type="ECO:0000313" key="5">
    <source>
        <dbReference type="Proteomes" id="UP000055024"/>
    </source>
</evidence>
<reference evidence="4 5" key="1">
    <citation type="submission" date="2015-01" db="EMBL/GenBank/DDBJ databases">
        <title>Evolution of Trichinella species and genotypes.</title>
        <authorList>
            <person name="Korhonen P.K."/>
            <person name="Edoardo P."/>
            <person name="Giuseppe L.R."/>
            <person name="Gasser R.B."/>
        </authorList>
    </citation>
    <scope>NUCLEOTIDE SEQUENCE [LARGE SCALE GENOMIC DNA]</scope>
    <source>
        <strain evidence="4">ISS1029</strain>
    </source>
</reference>
<dbReference type="InterPro" id="IPR002625">
    <property type="entry name" value="Smr_dom"/>
</dbReference>
<dbReference type="GO" id="GO:0043130">
    <property type="term" value="F:ubiquitin binding"/>
    <property type="evidence" value="ECO:0007669"/>
    <property type="project" value="InterPro"/>
</dbReference>
<dbReference type="PANTHER" id="PTHR46535">
    <property type="entry name" value="NEDD4-BINDING PROTEIN 2"/>
    <property type="match status" value="1"/>
</dbReference>
<dbReference type="Pfam" id="PF13671">
    <property type="entry name" value="AAA_33"/>
    <property type="match status" value="1"/>
</dbReference>
<dbReference type="SUPFAM" id="SSF46934">
    <property type="entry name" value="UBA-like"/>
    <property type="match status" value="1"/>
</dbReference>
<dbReference type="InterPro" id="IPR027417">
    <property type="entry name" value="P-loop_NTPase"/>
</dbReference>
<sequence length="733" mass="83237">LTCTKYLLKMATSYNKESSPTEVNFFMIRHALTANHKVFVILRGLPGSGKSTLARNLAKMSNNSSVWCADDYFVDSGGIYRFNPDQLENAHNWCFEGAMSAIRKSQSLVIVDNTNIHRWEMKRYVLSAYRAGYEIFFVEPDTKWKFDAAACFRRNSHGVPYLTIQRMLDNYERNVTLEDFLSPNFQVCDGTQPSSLTENVFNASAVKRERSNPNVDGFEKRFSEFSIASSSKGETSCLSSVTVADVGLQITEKLITLASTAHWRASEACDGVDEVHRSNERWVLKGRCKNGTDVEVDATRESAEDAREILYSCFPDLSRQDLDYIFTTCENDLQWAINVLLDSGHDGSWKPAQLQRNDNPSIGMLDQQQQQHQVEAESTGNSQALFEDDETYQCNLQISTEMAFQLQHLFGFVHPNISSDLLMPHQLNVKMPLKLAFSLYQCWANTQATVMENSYENSIDFLYQEEEEEEVEFKNDENYASIVASEFETAWAPSAYHPDSLSSKMKLKCLYGLFPDLNENFLESLFISNNCQLSPTVEVICESLEIPKPDLESLSFPTNSSSSTTNETEFQSELSSECSSSSTIADCKKLREEARNHQKNRIMNFQKAQDAYRRGMKTVAWHYAQKGHLYHRKAKEADQQAAEKIIEYHKSVYPINVVDLHGLRVSEAVSYVAKSLRRIIEGTSLNEVKIITGQGNHSNSGPRVKPAVLRYLKCRNLNFCESNPGMIVVQIKR</sequence>
<evidence type="ECO:0000259" key="3">
    <source>
        <dbReference type="PROSITE" id="PS51140"/>
    </source>
</evidence>
<dbReference type="Gene3D" id="3.30.1370.110">
    <property type="match status" value="1"/>
</dbReference>
<dbReference type="PANTHER" id="PTHR46535:SF1">
    <property type="entry name" value="NEDD4-BINDING PROTEIN 2"/>
    <property type="match status" value="1"/>
</dbReference>